<evidence type="ECO:0000259" key="1">
    <source>
        <dbReference type="Pfam" id="PF01636"/>
    </source>
</evidence>
<dbReference type="Gene3D" id="3.90.1200.10">
    <property type="match status" value="1"/>
</dbReference>
<name>A0A7S3QAX2_9STRA</name>
<dbReference type="Pfam" id="PF01636">
    <property type="entry name" value="APH"/>
    <property type="match status" value="1"/>
</dbReference>
<dbReference type="PANTHER" id="PTHR21310:SF40">
    <property type="entry name" value="AMINOGLYCOSIDE PHOSPHOTRANSFERASE DOMAIN-CONTAINING PROTEIN-RELATED"/>
    <property type="match status" value="1"/>
</dbReference>
<accession>A0A7S3QAX2</accession>
<reference evidence="2" key="1">
    <citation type="submission" date="2021-01" db="EMBL/GenBank/DDBJ databases">
        <authorList>
            <person name="Corre E."/>
            <person name="Pelletier E."/>
            <person name="Niang G."/>
            <person name="Scheremetjew M."/>
            <person name="Finn R."/>
            <person name="Kale V."/>
            <person name="Holt S."/>
            <person name="Cochrane G."/>
            <person name="Meng A."/>
            <person name="Brown T."/>
            <person name="Cohen L."/>
        </authorList>
    </citation>
    <scope>NUCLEOTIDE SEQUENCE</scope>
    <source>
        <strain evidence="2">MM31A-1</strain>
    </source>
</reference>
<dbReference type="PANTHER" id="PTHR21310">
    <property type="entry name" value="AMINOGLYCOSIDE PHOSPHOTRANSFERASE-RELATED-RELATED"/>
    <property type="match status" value="1"/>
</dbReference>
<dbReference type="EMBL" id="HBIO01020908">
    <property type="protein sequence ID" value="CAE0471243.1"/>
    <property type="molecule type" value="Transcribed_RNA"/>
</dbReference>
<dbReference type="InterPro" id="IPR011009">
    <property type="entry name" value="Kinase-like_dom_sf"/>
</dbReference>
<sequence>MDAVDKHCLSEFGRFLFNHTKRKVTHVKSLKSAQQRVFLLTIEQSDNNQVESSANYRSSELKSFLNAVEDGIVILRVWRGSARWWNLNLNTEESCSKLARAEVAGYRLARRVFESQRVQCVSLMKKYPINIPEVLHFQPDEGSESGNSKPWAVFSYAKQMKEIEVDKTCWEFSDKFVNEMVKKRHEFGFEEPHPRHGRVCVADALEYALQVLTSVVLPMHAFFFSHFSSNRGEVKFTTNARMVDQEIAALVTNCDAINAREGFTYNDMLCKHRHIVVYLTNKRPHEDRDDYQINQVISILGECLRQLSLEWASLEKNNSLPPVLCHLDLQPQNMILFQLKKDRGKIPTIASVLDWEESCYADPRFEILIICRKVVANREQADLIWEHYAKEIQRFGMSKHSMGPIEPWLKLEAVHSLMSMLLQGMDLQGGGRNPWEEKPDLWRKISRELSRLKNDLGWAFCSIDPL</sequence>
<dbReference type="InterPro" id="IPR051678">
    <property type="entry name" value="AGP_Transferase"/>
</dbReference>
<proteinExistence type="predicted"/>
<dbReference type="AlphaFoldDB" id="A0A7S3QAX2"/>
<gene>
    <name evidence="2" type="ORF">CDEB00056_LOCUS16096</name>
</gene>
<dbReference type="InterPro" id="IPR002575">
    <property type="entry name" value="Aminoglycoside_PTrfase"/>
</dbReference>
<protein>
    <recommendedName>
        <fullName evidence="1">Aminoglycoside phosphotransferase domain-containing protein</fullName>
    </recommendedName>
</protein>
<evidence type="ECO:0000313" key="2">
    <source>
        <dbReference type="EMBL" id="CAE0471243.1"/>
    </source>
</evidence>
<organism evidence="2">
    <name type="scientific">Chaetoceros debilis</name>
    <dbReference type="NCBI Taxonomy" id="122233"/>
    <lineage>
        <taxon>Eukaryota</taxon>
        <taxon>Sar</taxon>
        <taxon>Stramenopiles</taxon>
        <taxon>Ochrophyta</taxon>
        <taxon>Bacillariophyta</taxon>
        <taxon>Coscinodiscophyceae</taxon>
        <taxon>Chaetocerotophycidae</taxon>
        <taxon>Chaetocerotales</taxon>
        <taxon>Chaetocerotaceae</taxon>
        <taxon>Chaetoceros</taxon>
    </lineage>
</organism>
<dbReference type="SUPFAM" id="SSF56112">
    <property type="entry name" value="Protein kinase-like (PK-like)"/>
    <property type="match status" value="1"/>
</dbReference>
<feature type="domain" description="Aminoglycoside phosphotransferase" evidence="1">
    <location>
        <begin position="295"/>
        <end position="381"/>
    </location>
</feature>